<dbReference type="Proteomes" id="UP000015453">
    <property type="component" value="Unassembled WGS sequence"/>
</dbReference>
<protein>
    <submittedName>
        <fullName evidence="4">Uncharacterized protein</fullName>
    </submittedName>
</protein>
<keyword evidence="2 3" id="KW-0472">Membrane</keyword>
<dbReference type="PANTHER" id="PTHR31415">
    <property type="entry name" value="OS05G0367900 PROTEIN"/>
    <property type="match status" value="1"/>
</dbReference>
<proteinExistence type="predicted"/>
<keyword evidence="5" id="KW-1185">Reference proteome</keyword>
<keyword evidence="3" id="KW-1133">Transmembrane helix</keyword>
<dbReference type="EMBL" id="AUSU01000819">
    <property type="protein sequence ID" value="EPS72487.1"/>
    <property type="molecule type" value="Genomic_DNA"/>
</dbReference>
<sequence>MAEEKDKIPQSPSVRRTPLLASVVVVVLLLLAGIIVLAVSLIYGPHDPRFRVVSIAVYDLNSTSPPFISTTVQPTVAITNPSRRSPVHYDRLSVFLAYRNQPITPPIVLPPLDQEPRTTVAMSPFLGGSPVPVAADVLYGIDADEDYGVVGLRVVILGTLRYGGVGVMKRGHYGVYVSCDLFVAMRRGTVGQLPLLSSPLCAVHII</sequence>
<dbReference type="AlphaFoldDB" id="S8EIT1"/>
<dbReference type="GO" id="GO:0005886">
    <property type="term" value="C:plasma membrane"/>
    <property type="evidence" value="ECO:0007669"/>
    <property type="project" value="TreeGrafter"/>
</dbReference>
<feature type="transmembrane region" description="Helical" evidence="3">
    <location>
        <begin position="20"/>
        <end position="43"/>
    </location>
</feature>
<dbReference type="GO" id="GO:0009506">
    <property type="term" value="C:plasmodesma"/>
    <property type="evidence" value="ECO:0007669"/>
    <property type="project" value="TreeGrafter"/>
</dbReference>
<dbReference type="OrthoDB" id="746161at2759"/>
<reference evidence="4 5" key="1">
    <citation type="journal article" date="2013" name="BMC Genomics">
        <title>The miniature genome of a carnivorous plant Genlisea aurea contains a low number of genes and short non-coding sequences.</title>
        <authorList>
            <person name="Leushkin E.V."/>
            <person name="Sutormin R.A."/>
            <person name="Nabieva E.R."/>
            <person name="Penin A.A."/>
            <person name="Kondrashov A.S."/>
            <person name="Logacheva M.D."/>
        </authorList>
    </citation>
    <scope>NUCLEOTIDE SEQUENCE [LARGE SCALE GENOMIC DNA]</scope>
</reference>
<gene>
    <name evidence="4" type="ORF">M569_02275</name>
</gene>
<comment type="caution">
    <text evidence="4">The sequence shown here is derived from an EMBL/GenBank/DDBJ whole genome shotgun (WGS) entry which is preliminary data.</text>
</comment>
<evidence type="ECO:0000313" key="5">
    <source>
        <dbReference type="Proteomes" id="UP000015453"/>
    </source>
</evidence>
<dbReference type="InterPro" id="IPR044839">
    <property type="entry name" value="NDR1-like"/>
</dbReference>
<keyword evidence="3" id="KW-0812">Transmembrane</keyword>
<dbReference type="GO" id="GO:0098542">
    <property type="term" value="P:defense response to other organism"/>
    <property type="evidence" value="ECO:0007669"/>
    <property type="project" value="InterPro"/>
</dbReference>
<comment type="subcellular location">
    <subcellularLocation>
        <location evidence="1">Membrane</location>
    </subcellularLocation>
</comment>
<organism evidence="4 5">
    <name type="scientific">Genlisea aurea</name>
    <dbReference type="NCBI Taxonomy" id="192259"/>
    <lineage>
        <taxon>Eukaryota</taxon>
        <taxon>Viridiplantae</taxon>
        <taxon>Streptophyta</taxon>
        <taxon>Embryophyta</taxon>
        <taxon>Tracheophyta</taxon>
        <taxon>Spermatophyta</taxon>
        <taxon>Magnoliopsida</taxon>
        <taxon>eudicotyledons</taxon>
        <taxon>Gunneridae</taxon>
        <taxon>Pentapetalae</taxon>
        <taxon>asterids</taxon>
        <taxon>lamiids</taxon>
        <taxon>Lamiales</taxon>
        <taxon>Lentibulariaceae</taxon>
        <taxon>Genlisea</taxon>
    </lineage>
</organism>
<evidence type="ECO:0000313" key="4">
    <source>
        <dbReference type="EMBL" id="EPS72487.1"/>
    </source>
</evidence>
<evidence type="ECO:0000256" key="2">
    <source>
        <dbReference type="ARBA" id="ARBA00023136"/>
    </source>
</evidence>
<evidence type="ECO:0000256" key="1">
    <source>
        <dbReference type="ARBA" id="ARBA00004370"/>
    </source>
</evidence>
<evidence type="ECO:0000256" key="3">
    <source>
        <dbReference type="SAM" id="Phobius"/>
    </source>
</evidence>
<dbReference type="PANTHER" id="PTHR31415:SF9">
    <property type="entry name" value="OS05G0367900 PROTEIN"/>
    <property type="match status" value="1"/>
</dbReference>
<name>S8EIT1_9LAMI</name>
<accession>S8EIT1</accession>